<dbReference type="AlphaFoldDB" id="A0A0H5DQQ1"/>
<dbReference type="Pfam" id="PF20327">
    <property type="entry name" value="DUF6622"/>
    <property type="match status" value="1"/>
</dbReference>
<keyword evidence="3" id="KW-1185">Reference proteome</keyword>
<organism evidence="2 3">
    <name type="scientific">Estrella lausannensis</name>
    <dbReference type="NCBI Taxonomy" id="483423"/>
    <lineage>
        <taxon>Bacteria</taxon>
        <taxon>Pseudomonadati</taxon>
        <taxon>Chlamydiota</taxon>
        <taxon>Chlamydiia</taxon>
        <taxon>Parachlamydiales</taxon>
        <taxon>Candidatus Criblamydiaceae</taxon>
        <taxon>Estrella</taxon>
    </lineage>
</organism>
<keyword evidence="1" id="KW-1133">Transmembrane helix</keyword>
<dbReference type="EMBL" id="CWGJ01000010">
    <property type="protein sequence ID" value="CRX37914.1"/>
    <property type="molecule type" value="Genomic_DNA"/>
</dbReference>
<reference evidence="3" key="1">
    <citation type="submission" date="2015-06" db="EMBL/GenBank/DDBJ databases">
        <authorList>
            <person name="Bertelli C."/>
        </authorList>
    </citation>
    <scope>NUCLEOTIDE SEQUENCE [LARGE SCALE GENOMIC DNA]</scope>
    <source>
        <strain evidence="3">CRIB-30</strain>
    </source>
</reference>
<accession>A0A0H5DQQ1</accession>
<evidence type="ECO:0000313" key="2">
    <source>
        <dbReference type="EMBL" id="CRX37914.1"/>
    </source>
</evidence>
<evidence type="ECO:0000313" key="3">
    <source>
        <dbReference type="Proteomes" id="UP000220251"/>
    </source>
</evidence>
<keyword evidence="1" id="KW-0812">Transmembrane</keyword>
<sequence length="165" mass="18106">MLTILVKTPLFVWPLLAFLIWGGVKSSKPHNLPVKTLLALPLGFFVWSLSTFLGRFGVEGSFLLLWLTALGSGFSIGYAYMQKLNVEFIHEKKTVMMPGSWMPLILSLSIFSAKFAVGIVSSVIPQPEGSNLLLSLELFSALILGIFLGRAIGCLMRFRSRAPSA</sequence>
<keyword evidence="1" id="KW-0472">Membrane</keyword>
<protein>
    <submittedName>
        <fullName evidence="2">Putative membrane protein</fullName>
    </submittedName>
</protein>
<name>A0A0H5DQQ1_9BACT</name>
<evidence type="ECO:0000256" key="1">
    <source>
        <dbReference type="SAM" id="Phobius"/>
    </source>
</evidence>
<feature type="transmembrane region" description="Helical" evidence="1">
    <location>
        <begin position="132"/>
        <end position="152"/>
    </location>
</feature>
<dbReference type="RefSeq" id="WP_098037778.1">
    <property type="nucleotide sequence ID" value="NZ_CWGJ01000010.1"/>
</dbReference>
<proteinExistence type="predicted"/>
<dbReference type="Proteomes" id="UP000220251">
    <property type="component" value="Unassembled WGS sequence"/>
</dbReference>
<feature type="transmembrane region" description="Helical" evidence="1">
    <location>
        <begin position="36"/>
        <end position="56"/>
    </location>
</feature>
<feature type="transmembrane region" description="Helical" evidence="1">
    <location>
        <begin position="62"/>
        <end position="81"/>
    </location>
</feature>
<dbReference type="InterPro" id="IPR046730">
    <property type="entry name" value="DUF6622"/>
</dbReference>
<feature type="transmembrane region" description="Helical" evidence="1">
    <location>
        <begin position="6"/>
        <end position="24"/>
    </location>
</feature>
<dbReference type="OrthoDB" id="3034721at2"/>
<feature type="transmembrane region" description="Helical" evidence="1">
    <location>
        <begin position="101"/>
        <end position="120"/>
    </location>
</feature>
<gene>
    <name evidence="2" type="ORF">ELAC_0559</name>
</gene>